<evidence type="ECO:0000313" key="4">
    <source>
        <dbReference type="Proteomes" id="UP001500886"/>
    </source>
</evidence>
<dbReference type="Proteomes" id="UP001500886">
    <property type="component" value="Unassembled WGS sequence"/>
</dbReference>
<keyword evidence="4" id="KW-1185">Reference proteome</keyword>
<feature type="compositionally biased region" description="Low complexity" evidence="1">
    <location>
        <begin position="152"/>
        <end position="163"/>
    </location>
</feature>
<organism evidence="3 4">
    <name type="scientific">Streptomyces luteosporeus</name>
    <dbReference type="NCBI Taxonomy" id="173856"/>
    <lineage>
        <taxon>Bacteria</taxon>
        <taxon>Bacillati</taxon>
        <taxon>Actinomycetota</taxon>
        <taxon>Actinomycetes</taxon>
        <taxon>Kitasatosporales</taxon>
        <taxon>Streptomycetaceae</taxon>
        <taxon>Streptomyces</taxon>
    </lineage>
</organism>
<feature type="chain" id="PRO_5046769617" description="ATP-binding protein" evidence="2">
    <location>
        <begin position="24"/>
        <end position="175"/>
    </location>
</feature>
<feature type="compositionally biased region" description="Polar residues" evidence="1">
    <location>
        <begin position="139"/>
        <end position="151"/>
    </location>
</feature>
<feature type="region of interest" description="Disordered" evidence="1">
    <location>
        <begin position="133"/>
        <end position="175"/>
    </location>
</feature>
<evidence type="ECO:0000313" key="3">
    <source>
        <dbReference type="EMBL" id="GAA2708197.1"/>
    </source>
</evidence>
<name>A0ABN3TK39_9ACTN</name>
<dbReference type="EMBL" id="BAAASL010000001">
    <property type="protein sequence ID" value="GAA2708197.1"/>
    <property type="molecule type" value="Genomic_DNA"/>
</dbReference>
<protein>
    <recommendedName>
        <fullName evidence="5">ATP-binding protein</fullName>
    </recommendedName>
</protein>
<sequence>MRVGLTVSAGAALAAGGAAQASAHTQPPTATLGRTDVGAAFVGTGIALQKSVEGLSPVLKTFKYHPLAATPVDPLNNGARTKVADFKPVGTDMVTSPVTKRGQLGDLPVVGQVLGALPGANAPLAPAGADGTGAVGPLGNNSVGPLSTGDASQGQGQGQSQGQALFGPPGKGLIG</sequence>
<keyword evidence="2" id="KW-0732">Signal</keyword>
<comment type="caution">
    <text evidence="3">The sequence shown here is derived from an EMBL/GenBank/DDBJ whole genome shotgun (WGS) entry which is preliminary data.</text>
</comment>
<evidence type="ECO:0008006" key="5">
    <source>
        <dbReference type="Google" id="ProtNLM"/>
    </source>
</evidence>
<reference evidence="3 4" key="1">
    <citation type="journal article" date="2019" name="Int. J. Syst. Evol. Microbiol.">
        <title>The Global Catalogue of Microorganisms (GCM) 10K type strain sequencing project: providing services to taxonomists for standard genome sequencing and annotation.</title>
        <authorList>
            <consortium name="The Broad Institute Genomics Platform"/>
            <consortium name="The Broad Institute Genome Sequencing Center for Infectious Disease"/>
            <person name="Wu L."/>
            <person name="Ma J."/>
        </authorList>
    </citation>
    <scope>NUCLEOTIDE SEQUENCE [LARGE SCALE GENOMIC DNA]</scope>
    <source>
        <strain evidence="3 4">JCM 4542</strain>
    </source>
</reference>
<proteinExistence type="predicted"/>
<gene>
    <name evidence="3" type="ORF">GCM10010315_04170</name>
</gene>
<accession>A0ABN3TK39</accession>
<feature type="signal peptide" evidence="2">
    <location>
        <begin position="1"/>
        <end position="23"/>
    </location>
</feature>
<evidence type="ECO:0000256" key="1">
    <source>
        <dbReference type="SAM" id="MobiDB-lite"/>
    </source>
</evidence>
<evidence type="ECO:0000256" key="2">
    <source>
        <dbReference type="SAM" id="SignalP"/>
    </source>
</evidence>